<organism evidence="2 3">
    <name type="scientific">Mesorhizobium metallidurans STM 2683</name>
    <dbReference type="NCBI Taxonomy" id="1297569"/>
    <lineage>
        <taxon>Bacteria</taxon>
        <taxon>Pseudomonadati</taxon>
        <taxon>Pseudomonadota</taxon>
        <taxon>Alphaproteobacteria</taxon>
        <taxon>Hyphomicrobiales</taxon>
        <taxon>Phyllobacteriaceae</taxon>
        <taxon>Mesorhizobium</taxon>
    </lineage>
</organism>
<comment type="caution">
    <text evidence="2">The sequence shown here is derived from an EMBL/GenBank/DDBJ whole genome shotgun (WGS) entry which is preliminary data.</text>
</comment>
<feature type="region of interest" description="Disordered" evidence="1">
    <location>
        <begin position="45"/>
        <end position="65"/>
    </location>
</feature>
<accession>M5EEI3</accession>
<name>M5EEI3_9HYPH</name>
<dbReference type="EMBL" id="CAUM01000003">
    <property type="protein sequence ID" value="CCV03064.1"/>
    <property type="molecule type" value="Genomic_DNA"/>
</dbReference>
<dbReference type="Proteomes" id="UP000012062">
    <property type="component" value="Unassembled WGS sequence"/>
</dbReference>
<evidence type="ECO:0000256" key="1">
    <source>
        <dbReference type="SAM" id="MobiDB-lite"/>
    </source>
</evidence>
<protein>
    <submittedName>
        <fullName evidence="2">Uncharacterized protein</fullName>
    </submittedName>
</protein>
<proteinExistence type="predicted"/>
<evidence type="ECO:0000313" key="3">
    <source>
        <dbReference type="Proteomes" id="UP000012062"/>
    </source>
</evidence>
<dbReference type="STRING" id="1297569.MESS2_1000078"/>
<gene>
    <name evidence="2" type="ORF">MESS2_1000078</name>
</gene>
<feature type="compositionally biased region" description="Polar residues" evidence="1">
    <location>
        <begin position="47"/>
        <end position="56"/>
    </location>
</feature>
<evidence type="ECO:0000313" key="2">
    <source>
        <dbReference type="EMBL" id="CCV03064.1"/>
    </source>
</evidence>
<reference evidence="2 3" key="1">
    <citation type="submission" date="2013-02" db="EMBL/GenBank/DDBJ databases">
        <authorList>
            <person name="Genoscope - CEA"/>
        </authorList>
    </citation>
    <scope>NUCLEOTIDE SEQUENCE [LARGE SCALE GENOMIC DNA]</scope>
    <source>
        <strain evidence="2 3">STM 2683</strain>
    </source>
</reference>
<sequence length="109" mass="11884">MARPSHQADPAVRRQFEALAGYGIPELGIARLIGVNPKTLRKATAPSRISVTSRQTRPVAGGDGTRHLSCQPPFLLGSDLAHRGCCLSLDRQRYRRRDLQNHPAGECGT</sequence>
<dbReference type="AlphaFoldDB" id="M5EEI3"/>
<keyword evidence="3" id="KW-1185">Reference proteome</keyword>